<proteinExistence type="predicted"/>
<dbReference type="Pfam" id="PF10604">
    <property type="entry name" value="Polyketide_cyc2"/>
    <property type="match status" value="1"/>
</dbReference>
<dbReference type="InterPro" id="IPR023393">
    <property type="entry name" value="START-like_dom_sf"/>
</dbReference>
<organism evidence="1 2">
    <name type="scientific">Caballeronia ptereochthonis</name>
    <dbReference type="NCBI Taxonomy" id="1777144"/>
    <lineage>
        <taxon>Bacteria</taxon>
        <taxon>Pseudomonadati</taxon>
        <taxon>Pseudomonadota</taxon>
        <taxon>Betaproteobacteria</taxon>
        <taxon>Burkholderiales</taxon>
        <taxon>Burkholderiaceae</taxon>
        <taxon>Caballeronia</taxon>
    </lineage>
</organism>
<keyword evidence="2" id="KW-1185">Reference proteome</keyword>
<dbReference type="Proteomes" id="UP000054978">
    <property type="component" value="Unassembled WGS sequence"/>
</dbReference>
<gene>
    <name evidence="1" type="ORF">AWB83_00503</name>
</gene>
<dbReference type="Gene3D" id="3.30.530.20">
    <property type="match status" value="1"/>
</dbReference>
<dbReference type="SUPFAM" id="SSF55961">
    <property type="entry name" value="Bet v1-like"/>
    <property type="match status" value="1"/>
</dbReference>
<dbReference type="CDD" id="cd07821">
    <property type="entry name" value="PYR_PYL_RCAR_like"/>
    <property type="match status" value="1"/>
</dbReference>
<dbReference type="STRING" id="1777144.AWB83_00503"/>
<dbReference type="InterPro" id="IPR019587">
    <property type="entry name" value="Polyketide_cyclase/dehydratase"/>
</dbReference>
<accession>A0A157ZEI3</accession>
<evidence type="ECO:0000313" key="1">
    <source>
        <dbReference type="EMBL" id="SAK43908.1"/>
    </source>
</evidence>
<dbReference type="EMBL" id="FCOB02000002">
    <property type="protein sequence ID" value="SAK43908.1"/>
    <property type="molecule type" value="Genomic_DNA"/>
</dbReference>
<evidence type="ECO:0000313" key="2">
    <source>
        <dbReference type="Proteomes" id="UP000054978"/>
    </source>
</evidence>
<protein>
    <submittedName>
        <fullName evidence="1">Polyketide cyclase</fullName>
    </submittedName>
</protein>
<reference evidence="1" key="1">
    <citation type="submission" date="2016-01" db="EMBL/GenBank/DDBJ databases">
        <authorList>
            <person name="Peeters C."/>
        </authorList>
    </citation>
    <scope>NUCLEOTIDE SEQUENCE [LARGE SCALE GENOMIC DNA]</scope>
    <source>
        <strain evidence="1">LMG 29326</strain>
    </source>
</reference>
<comment type="caution">
    <text evidence="1">The sequence shown here is derived from an EMBL/GenBank/DDBJ whole genome shotgun (WGS) entry which is preliminary data.</text>
</comment>
<dbReference type="RefSeq" id="WP_087042680.1">
    <property type="nucleotide sequence ID" value="NZ_FCOB02000002.1"/>
</dbReference>
<dbReference type="AlphaFoldDB" id="A0A157ZEI3"/>
<name>A0A157ZEI3_9BURK</name>
<dbReference type="OrthoDB" id="6024794at2"/>
<sequence>MTTLYRECMLDMPAADAWAVLRDPLGAGRAFAGVLVDVELDGGVRRVTFADGSVVEERIVAVDDERMRIAYTVVGGRFEHHHASMRITPAEGERCRFEWISDFLPDEARSFVEPLVDAGCAAIVRNLRR</sequence>